<dbReference type="Proteomes" id="UP000460875">
    <property type="component" value="Unassembled WGS sequence"/>
</dbReference>
<dbReference type="GO" id="GO:0003700">
    <property type="term" value="F:DNA-binding transcription factor activity"/>
    <property type="evidence" value="ECO:0007669"/>
    <property type="project" value="TreeGrafter"/>
</dbReference>
<comment type="similarity">
    <text evidence="1">Belongs to the LysR transcriptional regulatory family.</text>
</comment>
<proteinExistence type="inferred from homology"/>
<evidence type="ECO:0000256" key="1">
    <source>
        <dbReference type="ARBA" id="ARBA00009437"/>
    </source>
</evidence>
<dbReference type="Gene3D" id="3.40.190.10">
    <property type="entry name" value="Periplasmic binding protein-like II"/>
    <property type="match status" value="2"/>
</dbReference>
<evidence type="ECO:0000259" key="2">
    <source>
        <dbReference type="Pfam" id="PF03466"/>
    </source>
</evidence>
<protein>
    <submittedName>
        <fullName evidence="3">LysR family transcriptional regulator</fullName>
    </submittedName>
</protein>
<organism evidence="3 4">
    <name type="scientific">Escherichia coli</name>
    <dbReference type="NCBI Taxonomy" id="562"/>
    <lineage>
        <taxon>Bacteria</taxon>
        <taxon>Pseudomonadati</taxon>
        <taxon>Pseudomonadota</taxon>
        <taxon>Gammaproteobacteria</taxon>
        <taxon>Enterobacterales</taxon>
        <taxon>Enterobacteriaceae</taxon>
        <taxon>Escherichia</taxon>
    </lineage>
</organism>
<sequence length="133" mass="15486">TPEYFARYGKPLHPHDLLNHQCVVFRYPSGKPFHWQFAKELDIAVAGNIILDDVDAELDAVLMGAGIGYLLYEQIKEYLDTGRLECVLEDWITERPGFQIYYPNRQYMSCGLRAFLDYVKTGQICQSQRHRPQ</sequence>
<comment type="caution">
    <text evidence="3">The sequence shown here is derived from an EMBL/GenBank/DDBJ whole genome shotgun (WGS) entry which is preliminary data.</text>
</comment>
<evidence type="ECO:0000313" key="3">
    <source>
        <dbReference type="EMBL" id="MWR42362.1"/>
    </source>
</evidence>
<dbReference type="InterPro" id="IPR005119">
    <property type="entry name" value="LysR_subst-bd"/>
</dbReference>
<evidence type="ECO:0000313" key="4">
    <source>
        <dbReference type="Proteomes" id="UP000460875"/>
    </source>
</evidence>
<accession>A0A8T5ZLG3</accession>
<dbReference type="InterPro" id="IPR058163">
    <property type="entry name" value="LysR-type_TF_proteobact-type"/>
</dbReference>
<feature type="domain" description="LysR substrate-binding" evidence="2">
    <location>
        <begin position="2"/>
        <end position="121"/>
    </location>
</feature>
<dbReference type="PANTHER" id="PTHR30537:SF1">
    <property type="entry name" value="HTH-TYPE TRANSCRIPTIONAL REGULATOR PGRR"/>
    <property type="match status" value="1"/>
</dbReference>
<dbReference type="SUPFAM" id="SSF53850">
    <property type="entry name" value="Periplasmic binding protein-like II"/>
    <property type="match status" value="1"/>
</dbReference>
<dbReference type="PANTHER" id="PTHR30537">
    <property type="entry name" value="HTH-TYPE TRANSCRIPTIONAL REGULATOR"/>
    <property type="match status" value="1"/>
</dbReference>
<dbReference type="EMBL" id="WTQT01001592">
    <property type="protein sequence ID" value="MWR42362.1"/>
    <property type="molecule type" value="Genomic_DNA"/>
</dbReference>
<gene>
    <name evidence="3" type="ORF">GP975_30865</name>
</gene>
<dbReference type="AlphaFoldDB" id="A0A8T5ZLG3"/>
<feature type="non-terminal residue" evidence="3">
    <location>
        <position position="1"/>
    </location>
</feature>
<dbReference type="GO" id="GO:0043565">
    <property type="term" value="F:sequence-specific DNA binding"/>
    <property type="evidence" value="ECO:0007669"/>
    <property type="project" value="TreeGrafter"/>
</dbReference>
<reference evidence="3 4" key="1">
    <citation type="submission" date="2019-12" db="EMBL/GenBank/DDBJ databases">
        <title>Enteriobacteria Tanzani isolates_8377-8380.</title>
        <authorList>
            <person name="Subbiah M."/>
            <person name="Call D."/>
        </authorList>
    </citation>
    <scope>NUCLEOTIDE SEQUENCE [LARGE SCALE GENOMIC DNA]</scope>
    <source>
        <strain evidence="3 4">8379wE2</strain>
    </source>
</reference>
<name>A0A8T5ZLG3_ECOLX</name>
<dbReference type="Pfam" id="PF03466">
    <property type="entry name" value="LysR_substrate"/>
    <property type="match status" value="1"/>
</dbReference>
<dbReference type="GO" id="GO:0006351">
    <property type="term" value="P:DNA-templated transcription"/>
    <property type="evidence" value="ECO:0007669"/>
    <property type="project" value="TreeGrafter"/>
</dbReference>